<keyword evidence="5" id="KW-0472">Membrane</keyword>
<organism evidence="7 8">
    <name type="scientific">Apostasia shenzhenica</name>
    <dbReference type="NCBI Taxonomy" id="1088818"/>
    <lineage>
        <taxon>Eukaryota</taxon>
        <taxon>Viridiplantae</taxon>
        <taxon>Streptophyta</taxon>
        <taxon>Embryophyta</taxon>
        <taxon>Tracheophyta</taxon>
        <taxon>Spermatophyta</taxon>
        <taxon>Magnoliopsida</taxon>
        <taxon>Liliopsida</taxon>
        <taxon>Asparagales</taxon>
        <taxon>Orchidaceae</taxon>
        <taxon>Apostasioideae</taxon>
        <taxon>Apostasia</taxon>
    </lineage>
</organism>
<evidence type="ECO:0000256" key="1">
    <source>
        <dbReference type="ARBA" id="ARBA00022741"/>
    </source>
</evidence>
<keyword evidence="5" id="KW-0812">Transmembrane</keyword>
<dbReference type="STRING" id="1088818.A0A2I0ALP0"/>
<gene>
    <name evidence="7" type="primary">ALE2</name>
    <name evidence="7" type="ORF">AXF42_Ash014964</name>
</gene>
<dbReference type="InterPro" id="IPR001245">
    <property type="entry name" value="Ser-Thr/Tyr_kinase_cat_dom"/>
</dbReference>
<dbReference type="AlphaFoldDB" id="A0A2I0ALP0"/>
<evidence type="ECO:0000313" key="8">
    <source>
        <dbReference type="Proteomes" id="UP000236161"/>
    </source>
</evidence>
<accession>A0A2I0ALP0</accession>
<evidence type="ECO:0000256" key="3">
    <source>
        <dbReference type="PROSITE-ProRule" id="PRU10141"/>
    </source>
</evidence>
<dbReference type="EC" id="2.7.11.1" evidence="7"/>
<sequence>MILLLCGSPMALPLLLHNALTYPRLLPLGSGIRNSLSMRSPLDSKLVAVQTMLNSILMEAQSYRSSSLMKIGGLRFVLMVICDERYHFADMGSLAFFSSIMSGRSILLSELLLFVAGLPERLVSGWSVVVTEDLGATPSYPVGSTSTHAPKEPDVPIGFVAFPPLITPSKSEDVSPVVQEIVPSPHDAIKGNTSSITAPPPIVESQAPSIPHQTGPLSSPPIISPSKPKAAAPLLANSPPSPPTNEHESIGAVSPSPRSPDLGMSPPTVNPPSAQFRNGTPIISEFNGKPPSSSPSKPPNDPAPAPEIFPLSPPDLQPSVPSVVPPMISPPAVKGFNGSSPVISHPPNGSNNMHGPSASHSHSPEGRIAQSPQPVPPISGPSNKVRKGGGDLTPAPASPPSSGHNPGSNHSSSPNFQAPLISPPLLHHPAPIPKEKMNHSPPPVVSPGPLHPLMPFPGNKGRQHAPPPFVEGPKIYLSPRSPPTETPKTKTRDFASPPHVEVPGGNPAPSHHPLPIPNNTKRPYAPPPYADGPVVDMVPSYPPMGVLPKSYRPQHSPSYHQGPYISPVQAPYSTRSGYHSSNTAPSPVAPPERHNLWLVPTPSPSTNFGRTLLPPSRLPIRALPPPPPNLECGSMFCQEPLTNPPPGSPCTCVLPIKVGLRLGVALYTFFPLVSEFAQEIASGIFMKQSQVRIMGANSDNEDPEKTVVIMDLVPLGKSFDNTSVFLTYDKFWHKQVAIQASYFGDYDVLYVLYPGLPPPPPSAPAYGDADGREYGSGNNARAIRPLAVDVRKQKRKLRGSIIAIIVLSSVIAFILVVGAAWLLFSKQREHSNLPEPSSHSLQAPLAKPLGAGIAPVTPRSRPSSTSASISSSLVAYTGAAKTLTLAEIERATNRFDDSRVIGEGGFGRVYCGTLEDGTRVAVKVLKREDQQGGREFLAEVEMLSRLHHRNLVKLIGICTEENVRCLAYELIPNGSVESHLHGNDHISTRVMGTFGYVAPEYAMTGHLLVKSDVYSYGVVLLELLTGRKPVDMTQPPGQENLVSWARPLLTNIDELEMIIDPALGSNYPRESIAKVAAIASMCVQPEVSHRPFMGEVVQALKLVCSESDGSRQSASCSNDDFSMKDNETRIDIGLCRGNETGVSKSDMLYACSRSTEGDDASCSIRMQSSSGPLGTARGRRFWQRVRGLASRSMSEHGYAHKNWSSEHSGRLRLEA</sequence>
<name>A0A2I0ALP0_9ASPA</name>
<keyword evidence="7" id="KW-0418">Kinase</keyword>
<dbReference type="SUPFAM" id="SSF56112">
    <property type="entry name" value="Protein kinase-like (PK-like)"/>
    <property type="match status" value="1"/>
</dbReference>
<dbReference type="OrthoDB" id="1901798at2759"/>
<keyword evidence="2 3" id="KW-0067">ATP-binding</keyword>
<dbReference type="PANTHER" id="PTHR47989">
    <property type="entry name" value="OS01G0750732 PROTEIN"/>
    <property type="match status" value="1"/>
</dbReference>
<dbReference type="Proteomes" id="UP000236161">
    <property type="component" value="Unassembled WGS sequence"/>
</dbReference>
<feature type="compositionally biased region" description="Low complexity" evidence="4">
    <location>
        <begin position="400"/>
        <end position="414"/>
    </location>
</feature>
<keyword evidence="7" id="KW-0808">Transferase</keyword>
<dbReference type="GO" id="GO:0004674">
    <property type="term" value="F:protein serine/threonine kinase activity"/>
    <property type="evidence" value="ECO:0007669"/>
    <property type="project" value="UniProtKB-EC"/>
</dbReference>
<reference evidence="7 8" key="1">
    <citation type="journal article" date="2017" name="Nature">
        <title>The Apostasia genome and the evolution of orchids.</title>
        <authorList>
            <person name="Zhang G.Q."/>
            <person name="Liu K.W."/>
            <person name="Li Z."/>
            <person name="Lohaus R."/>
            <person name="Hsiao Y.Y."/>
            <person name="Niu S.C."/>
            <person name="Wang J.Y."/>
            <person name="Lin Y.C."/>
            <person name="Xu Q."/>
            <person name="Chen L.J."/>
            <person name="Yoshida K."/>
            <person name="Fujiwara S."/>
            <person name="Wang Z.W."/>
            <person name="Zhang Y.Q."/>
            <person name="Mitsuda N."/>
            <person name="Wang M."/>
            <person name="Liu G.H."/>
            <person name="Pecoraro L."/>
            <person name="Huang H.X."/>
            <person name="Xiao X.J."/>
            <person name="Lin M."/>
            <person name="Wu X.Y."/>
            <person name="Wu W.L."/>
            <person name="Chen Y.Y."/>
            <person name="Chang S.B."/>
            <person name="Sakamoto S."/>
            <person name="Ohme-Takagi M."/>
            <person name="Yagi M."/>
            <person name="Zeng S.J."/>
            <person name="Shen C.Y."/>
            <person name="Yeh C.M."/>
            <person name="Luo Y.B."/>
            <person name="Tsai W.C."/>
            <person name="Van de Peer Y."/>
            <person name="Liu Z.J."/>
        </authorList>
    </citation>
    <scope>NUCLEOTIDE SEQUENCE [LARGE SCALE GENOMIC DNA]</scope>
    <source>
        <strain evidence="8">cv. Shenzhen</strain>
        <tissue evidence="7">Stem</tissue>
    </source>
</reference>
<dbReference type="InterPro" id="IPR017441">
    <property type="entry name" value="Protein_kinase_ATP_BS"/>
</dbReference>
<dbReference type="InterPro" id="IPR057597">
    <property type="entry name" value="ALE2_N"/>
</dbReference>
<dbReference type="Gene3D" id="3.30.200.20">
    <property type="entry name" value="Phosphorylase Kinase, domain 1"/>
    <property type="match status" value="1"/>
</dbReference>
<dbReference type="GO" id="GO:0005524">
    <property type="term" value="F:ATP binding"/>
    <property type="evidence" value="ECO:0007669"/>
    <property type="project" value="UniProtKB-UniRule"/>
</dbReference>
<dbReference type="FunFam" id="3.30.200.20:FF:000146">
    <property type="entry name" value="receptor-like serine/threonine-protein kinase ALE2"/>
    <property type="match status" value="1"/>
</dbReference>
<dbReference type="Pfam" id="PF07714">
    <property type="entry name" value="PK_Tyr_Ser-Thr"/>
    <property type="match status" value="2"/>
</dbReference>
<dbReference type="InterPro" id="IPR011009">
    <property type="entry name" value="Kinase-like_dom_sf"/>
</dbReference>
<evidence type="ECO:0000256" key="5">
    <source>
        <dbReference type="SAM" id="Phobius"/>
    </source>
</evidence>
<keyword evidence="1 3" id="KW-0547">Nucleotide-binding</keyword>
<dbReference type="PROSITE" id="PS00107">
    <property type="entry name" value="PROTEIN_KINASE_ATP"/>
    <property type="match status" value="1"/>
</dbReference>
<proteinExistence type="predicted"/>
<evidence type="ECO:0000259" key="6">
    <source>
        <dbReference type="PROSITE" id="PS50011"/>
    </source>
</evidence>
<dbReference type="EMBL" id="KZ451973">
    <property type="protein sequence ID" value="PKA56460.1"/>
    <property type="molecule type" value="Genomic_DNA"/>
</dbReference>
<protein>
    <submittedName>
        <fullName evidence="7">Receptor-like serine/threonine-protein kinase ALE2</fullName>
        <ecNumber evidence="7">2.7.11.1</ecNumber>
    </submittedName>
</protein>
<feature type="compositionally biased region" description="Low complexity" evidence="4">
    <location>
        <begin position="224"/>
        <end position="238"/>
    </location>
</feature>
<keyword evidence="8" id="KW-1185">Reference proteome</keyword>
<feature type="domain" description="Protein kinase" evidence="6">
    <location>
        <begin position="895"/>
        <end position="1215"/>
    </location>
</feature>
<feature type="compositionally biased region" description="Polar residues" evidence="4">
    <location>
        <begin position="337"/>
        <end position="361"/>
    </location>
</feature>
<dbReference type="PROSITE" id="PS50011">
    <property type="entry name" value="PROTEIN_KINASE_DOM"/>
    <property type="match status" value="1"/>
</dbReference>
<evidence type="ECO:0000313" key="7">
    <source>
        <dbReference type="EMBL" id="PKA56460.1"/>
    </source>
</evidence>
<dbReference type="Pfam" id="PF23180">
    <property type="entry name" value="ALE2_N"/>
    <property type="match status" value="1"/>
</dbReference>
<keyword evidence="7" id="KW-0675">Receptor</keyword>
<dbReference type="PANTHER" id="PTHR47989:SF45">
    <property type="entry name" value="OS01G0709500 PROTEIN"/>
    <property type="match status" value="1"/>
</dbReference>
<feature type="compositionally biased region" description="Pro residues" evidence="4">
    <location>
        <begin position="292"/>
        <end position="316"/>
    </location>
</feature>
<feature type="region of interest" description="Disordered" evidence="4">
    <location>
        <begin position="184"/>
        <end position="528"/>
    </location>
</feature>
<feature type="transmembrane region" description="Helical" evidence="5">
    <location>
        <begin position="801"/>
        <end position="824"/>
    </location>
</feature>
<evidence type="ECO:0000256" key="4">
    <source>
        <dbReference type="SAM" id="MobiDB-lite"/>
    </source>
</evidence>
<dbReference type="Gene3D" id="1.10.510.10">
    <property type="entry name" value="Transferase(Phosphotransferase) domain 1"/>
    <property type="match status" value="1"/>
</dbReference>
<feature type="compositionally biased region" description="Pro residues" evidence="4">
    <location>
        <begin position="440"/>
        <end position="455"/>
    </location>
</feature>
<feature type="transmembrane region" description="Helical" evidence="5">
    <location>
        <begin position="658"/>
        <end position="677"/>
    </location>
</feature>
<keyword evidence="5" id="KW-1133">Transmembrane helix</keyword>
<feature type="binding site" evidence="3">
    <location>
        <position position="923"/>
    </location>
    <ligand>
        <name>ATP</name>
        <dbReference type="ChEBI" id="CHEBI:30616"/>
    </ligand>
</feature>
<dbReference type="InterPro" id="IPR000719">
    <property type="entry name" value="Prot_kinase_dom"/>
</dbReference>
<evidence type="ECO:0000256" key="2">
    <source>
        <dbReference type="ARBA" id="ARBA00022840"/>
    </source>
</evidence>